<feature type="chain" id="PRO_5040449885" evidence="2">
    <location>
        <begin position="23"/>
        <end position="212"/>
    </location>
</feature>
<feature type="signal peptide" evidence="2">
    <location>
        <begin position="1"/>
        <end position="22"/>
    </location>
</feature>
<name>A0A9P0C8E3_BEMTA</name>
<dbReference type="EMBL" id="OU963864">
    <property type="protein sequence ID" value="CAH0769310.1"/>
    <property type="molecule type" value="Genomic_DNA"/>
</dbReference>
<keyword evidence="4" id="KW-1185">Reference proteome</keyword>
<feature type="region of interest" description="Disordered" evidence="1">
    <location>
        <begin position="181"/>
        <end position="212"/>
    </location>
</feature>
<accession>A0A9P0C8E3</accession>
<sequence>MKWSKAFLVLCLIAALTALSDGFFIKKKLKKLLLAKALIKGPILAIGAASAGKALKAKAALPAGVALGAGATALLGQSSGSSSATPKPVPSYYPSIAPAVVAPPGGYAYPSYPSASAAPAHSGSYTYSSTAAPAHEDGYSYPVPGAQDPAPPASNYGAQSWGASAPAAHSVQYYEQPQAVGYSSVSGSPHNSNNYGPIGGSLGSNNYQQPAW</sequence>
<keyword evidence="2" id="KW-0732">Signal</keyword>
<dbReference type="Proteomes" id="UP001152759">
    <property type="component" value="Chromosome 3"/>
</dbReference>
<evidence type="ECO:0000313" key="3">
    <source>
        <dbReference type="EMBL" id="CAH0769310.1"/>
    </source>
</evidence>
<dbReference type="AlphaFoldDB" id="A0A9P0C8E3"/>
<proteinExistence type="predicted"/>
<organism evidence="3 4">
    <name type="scientific">Bemisia tabaci</name>
    <name type="common">Sweetpotato whitefly</name>
    <name type="synonym">Aleurodes tabaci</name>
    <dbReference type="NCBI Taxonomy" id="7038"/>
    <lineage>
        <taxon>Eukaryota</taxon>
        <taxon>Metazoa</taxon>
        <taxon>Ecdysozoa</taxon>
        <taxon>Arthropoda</taxon>
        <taxon>Hexapoda</taxon>
        <taxon>Insecta</taxon>
        <taxon>Pterygota</taxon>
        <taxon>Neoptera</taxon>
        <taxon>Paraneoptera</taxon>
        <taxon>Hemiptera</taxon>
        <taxon>Sternorrhyncha</taxon>
        <taxon>Aleyrodoidea</taxon>
        <taxon>Aleyrodidae</taxon>
        <taxon>Aleyrodinae</taxon>
        <taxon>Bemisia</taxon>
    </lineage>
</organism>
<feature type="compositionally biased region" description="Polar residues" evidence="1">
    <location>
        <begin position="181"/>
        <end position="195"/>
    </location>
</feature>
<evidence type="ECO:0000256" key="1">
    <source>
        <dbReference type="SAM" id="MobiDB-lite"/>
    </source>
</evidence>
<gene>
    <name evidence="3" type="ORF">BEMITA_LOCUS6330</name>
</gene>
<feature type="region of interest" description="Disordered" evidence="1">
    <location>
        <begin position="138"/>
        <end position="161"/>
    </location>
</feature>
<feature type="compositionally biased region" description="Polar residues" evidence="1">
    <location>
        <begin position="203"/>
        <end position="212"/>
    </location>
</feature>
<dbReference type="KEGG" id="btab:109030709"/>
<reference evidence="3" key="1">
    <citation type="submission" date="2021-12" db="EMBL/GenBank/DDBJ databases">
        <authorList>
            <person name="King R."/>
        </authorList>
    </citation>
    <scope>NUCLEOTIDE SEQUENCE</scope>
</reference>
<evidence type="ECO:0000256" key="2">
    <source>
        <dbReference type="SAM" id="SignalP"/>
    </source>
</evidence>
<protein>
    <submittedName>
        <fullName evidence="3">Uncharacterized protein</fullName>
    </submittedName>
</protein>
<evidence type="ECO:0000313" key="4">
    <source>
        <dbReference type="Proteomes" id="UP001152759"/>
    </source>
</evidence>